<keyword evidence="3" id="KW-1185">Reference proteome</keyword>
<evidence type="ECO:0008006" key="4">
    <source>
        <dbReference type="Google" id="ProtNLM"/>
    </source>
</evidence>
<evidence type="ECO:0000313" key="2">
    <source>
        <dbReference type="EMBL" id="MDR7357266.1"/>
    </source>
</evidence>
<dbReference type="EMBL" id="JAVDYI010000001">
    <property type="protein sequence ID" value="MDR7357266.1"/>
    <property type="molecule type" value="Genomic_DNA"/>
</dbReference>
<name>A0ABU2BG73_9MICC</name>
<dbReference type="Pfam" id="PF14325">
    <property type="entry name" value="DUF4383"/>
    <property type="match status" value="1"/>
</dbReference>
<feature type="transmembrane region" description="Helical" evidence="1">
    <location>
        <begin position="141"/>
        <end position="159"/>
    </location>
</feature>
<dbReference type="Proteomes" id="UP001183817">
    <property type="component" value="Unassembled WGS sequence"/>
</dbReference>
<protein>
    <recommendedName>
        <fullName evidence="4">DUF4383 domain-containing protein</fullName>
    </recommendedName>
</protein>
<feature type="transmembrane region" description="Helical" evidence="1">
    <location>
        <begin position="75"/>
        <end position="95"/>
    </location>
</feature>
<evidence type="ECO:0000313" key="3">
    <source>
        <dbReference type="Proteomes" id="UP001183817"/>
    </source>
</evidence>
<accession>A0ABU2BG73</accession>
<keyword evidence="1" id="KW-0812">Transmembrane</keyword>
<sequence>MRTQQVAAATILGKGHTMTSHTARTGTERTNVQKAALAVGAVFLLVGILGFVPGITSNYDQLSFAGHDSDAMLMGVFQVSILHNVVHLLFGIGGIAMARTPGTAKNYLLWGGVVYLVLWIYGLLIDHDTEANFVPVNDADNWLHLVLGLGMVALALLLTRTADAGTRRPGHGDPHKNL</sequence>
<reference evidence="2 3" key="1">
    <citation type="submission" date="2023-07" db="EMBL/GenBank/DDBJ databases">
        <title>Sequencing the genomes of 1000 actinobacteria strains.</title>
        <authorList>
            <person name="Klenk H.-P."/>
        </authorList>
    </citation>
    <scope>NUCLEOTIDE SEQUENCE [LARGE SCALE GENOMIC DNA]</scope>
    <source>
        <strain evidence="2 3">DSM 20167</strain>
    </source>
</reference>
<keyword evidence="1" id="KW-0472">Membrane</keyword>
<keyword evidence="1" id="KW-1133">Transmembrane helix</keyword>
<comment type="caution">
    <text evidence="2">The sequence shown here is derived from an EMBL/GenBank/DDBJ whole genome shotgun (WGS) entry which is preliminary data.</text>
</comment>
<gene>
    <name evidence="2" type="ORF">J2S64_000957</name>
</gene>
<feature type="transmembrane region" description="Helical" evidence="1">
    <location>
        <begin position="35"/>
        <end position="55"/>
    </location>
</feature>
<proteinExistence type="predicted"/>
<evidence type="ECO:0000256" key="1">
    <source>
        <dbReference type="SAM" id="Phobius"/>
    </source>
</evidence>
<feature type="transmembrane region" description="Helical" evidence="1">
    <location>
        <begin position="107"/>
        <end position="125"/>
    </location>
</feature>
<organism evidence="2 3">
    <name type="scientific">Paeniglutamicibacter sulfureus</name>
    <dbReference type="NCBI Taxonomy" id="43666"/>
    <lineage>
        <taxon>Bacteria</taxon>
        <taxon>Bacillati</taxon>
        <taxon>Actinomycetota</taxon>
        <taxon>Actinomycetes</taxon>
        <taxon>Micrococcales</taxon>
        <taxon>Micrococcaceae</taxon>
        <taxon>Paeniglutamicibacter</taxon>
    </lineage>
</organism>